<proteinExistence type="predicted"/>
<dbReference type="AlphaFoldDB" id="A0A6J7SM63"/>
<name>A0A6J7SM63_9ZZZZ</name>
<gene>
    <name evidence="1" type="ORF">UFOPK4237_01445</name>
</gene>
<evidence type="ECO:0000313" key="1">
    <source>
        <dbReference type="EMBL" id="CAB5042036.1"/>
    </source>
</evidence>
<dbReference type="EMBL" id="CAFBPZ010000124">
    <property type="protein sequence ID" value="CAB5042036.1"/>
    <property type="molecule type" value="Genomic_DNA"/>
</dbReference>
<dbReference type="InterPro" id="IPR014487">
    <property type="entry name" value="DUF3151"/>
</dbReference>
<reference evidence="1" key="1">
    <citation type="submission" date="2020-05" db="EMBL/GenBank/DDBJ databases">
        <authorList>
            <person name="Chiriac C."/>
            <person name="Salcher M."/>
            <person name="Ghai R."/>
            <person name="Kavagutti S V."/>
        </authorList>
    </citation>
    <scope>NUCLEOTIDE SEQUENCE</scope>
</reference>
<protein>
    <submittedName>
        <fullName evidence="1">Unannotated protein</fullName>
    </submittedName>
</protein>
<sequence length="133" mass="14400">MLEDLMAGPPPTLLPQEEGPFQALAAGDEAGVVAARFPSSSLAWATLSDQAWAEGRVIESYAFARVGYHRGLDALRRNGWKGHGPVPWSHEGNQGFLRCLKSLGRAAAEINEQEEAARISAFLTDCDPNIPRD</sequence>
<dbReference type="PIRSF" id="PIRSF017349">
    <property type="entry name" value="UCP017349"/>
    <property type="match status" value="1"/>
</dbReference>
<organism evidence="1">
    <name type="scientific">freshwater metagenome</name>
    <dbReference type="NCBI Taxonomy" id="449393"/>
    <lineage>
        <taxon>unclassified sequences</taxon>
        <taxon>metagenomes</taxon>
        <taxon>ecological metagenomes</taxon>
    </lineage>
</organism>
<dbReference type="Pfam" id="PF11349">
    <property type="entry name" value="DUF3151"/>
    <property type="match status" value="1"/>
</dbReference>
<accession>A0A6J7SM63</accession>